<proteinExistence type="inferred from homology"/>
<dbReference type="GO" id="GO:0000145">
    <property type="term" value="C:exocyst"/>
    <property type="evidence" value="ECO:0007669"/>
    <property type="project" value="InterPro"/>
</dbReference>
<evidence type="ECO:0000256" key="1">
    <source>
        <dbReference type="ARBA" id="ARBA00006756"/>
    </source>
</evidence>
<comment type="function">
    <text evidence="3">Component of the exocyst complex.</text>
</comment>
<dbReference type="GO" id="GO:0006887">
    <property type="term" value="P:exocytosis"/>
    <property type="evidence" value="ECO:0007669"/>
    <property type="project" value="UniProtKB-KW"/>
</dbReference>
<comment type="caution">
    <text evidence="5">The sequence shown here is derived from an EMBL/GenBank/DDBJ whole genome shotgun (WGS) entry which is preliminary data.</text>
</comment>
<dbReference type="PANTHER" id="PTHR12542:SF7">
    <property type="entry name" value="EXOCYST SUBUNIT EXO70 FAMILY PROTEIN"/>
    <property type="match status" value="1"/>
</dbReference>
<feature type="domain" description="Exocyst complex subunit Exo70 C-terminal" evidence="4">
    <location>
        <begin position="181"/>
        <end position="551"/>
    </location>
</feature>
<dbReference type="Pfam" id="PF20669">
    <property type="entry name" value="Exo70_N"/>
    <property type="match status" value="1"/>
</dbReference>
<evidence type="ECO:0000256" key="2">
    <source>
        <dbReference type="ARBA" id="ARBA00022448"/>
    </source>
</evidence>
<evidence type="ECO:0000256" key="3">
    <source>
        <dbReference type="RuleBase" id="RU365026"/>
    </source>
</evidence>
<organism evidence="5 6">
    <name type="scientific">Perilla frutescens var. hirtella</name>
    <name type="common">Perilla citriodora</name>
    <name type="synonym">Perilla setoyensis</name>
    <dbReference type="NCBI Taxonomy" id="608512"/>
    <lineage>
        <taxon>Eukaryota</taxon>
        <taxon>Viridiplantae</taxon>
        <taxon>Streptophyta</taxon>
        <taxon>Embryophyta</taxon>
        <taxon>Tracheophyta</taxon>
        <taxon>Spermatophyta</taxon>
        <taxon>Magnoliopsida</taxon>
        <taxon>eudicotyledons</taxon>
        <taxon>Gunneridae</taxon>
        <taxon>Pentapetalae</taxon>
        <taxon>asterids</taxon>
        <taxon>lamiids</taxon>
        <taxon>Lamiales</taxon>
        <taxon>Lamiaceae</taxon>
        <taxon>Nepetoideae</taxon>
        <taxon>Elsholtzieae</taxon>
        <taxon>Perilla</taxon>
    </lineage>
</organism>
<dbReference type="InterPro" id="IPR016159">
    <property type="entry name" value="Cullin_repeat-like_dom_sf"/>
</dbReference>
<keyword evidence="3" id="KW-0653">Protein transport</keyword>
<dbReference type="InterPro" id="IPR046364">
    <property type="entry name" value="Exo70_C"/>
</dbReference>
<dbReference type="Pfam" id="PF03081">
    <property type="entry name" value="Exo70_C"/>
    <property type="match status" value="1"/>
</dbReference>
<keyword evidence="3" id="KW-0268">Exocytosis</keyword>
<dbReference type="AlphaFoldDB" id="A0AAD4JE49"/>
<evidence type="ECO:0000313" key="5">
    <source>
        <dbReference type="EMBL" id="KAH6831741.1"/>
    </source>
</evidence>
<dbReference type="GO" id="GO:0015031">
    <property type="term" value="P:protein transport"/>
    <property type="evidence" value="ECO:0007669"/>
    <property type="project" value="UniProtKB-KW"/>
</dbReference>
<dbReference type="GO" id="GO:0005546">
    <property type="term" value="F:phosphatidylinositol-4,5-bisphosphate binding"/>
    <property type="evidence" value="ECO:0007669"/>
    <property type="project" value="InterPro"/>
</dbReference>
<keyword evidence="2 3" id="KW-0813">Transport</keyword>
<dbReference type="Proteomes" id="UP001190926">
    <property type="component" value="Unassembled WGS sequence"/>
</dbReference>
<dbReference type="Gene3D" id="1.20.1280.170">
    <property type="entry name" value="Exocyst complex component Exo70"/>
    <property type="match status" value="1"/>
</dbReference>
<dbReference type="PANTHER" id="PTHR12542">
    <property type="entry name" value="EXOCYST COMPLEX PROTEIN EXO70"/>
    <property type="match status" value="1"/>
</dbReference>
<dbReference type="EMBL" id="SDAM02000083">
    <property type="protein sequence ID" value="KAH6831741.1"/>
    <property type="molecule type" value="Genomic_DNA"/>
</dbReference>
<dbReference type="InterPro" id="IPR004140">
    <property type="entry name" value="Exo70"/>
</dbReference>
<evidence type="ECO:0000259" key="4">
    <source>
        <dbReference type="Pfam" id="PF03081"/>
    </source>
</evidence>
<gene>
    <name evidence="5" type="ORF">C2S53_008484</name>
</gene>
<evidence type="ECO:0000313" key="6">
    <source>
        <dbReference type="Proteomes" id="UP001190926"/>
    </source>
</evidence>
<accession>A0AAD4JE49</accession>
<reference evidence="5 6" key="1">
    <citation type="journal article" date="2021" name="Nat. Commun.">
        <title>Incipient diploidization of the medicinal plant Perilla within 10,000 years.</title>
        <authorList>
            <person name="Zhang Y."/>
            <person name="Shen Q."/>
            <person name="Leng L."/>
            <person name="Zhang D."/>
            <person name="Chen S."/>
            <person name="Shi Y."/>
            <person name="Ning Z."/>
            <person name="Chen S."/>
        </authorList>
    </citation>
    <scope>NUCLEOTIDE SEQUENCE [LARGE SCALE GENOMIC DNA]</scope>
    <source>
        <strain evidence="6">cv. PC099</strain>
    </source>
</reference>
<dbReference type="SUPFAM" id="SSF74788">
    <property type="entry name" value="Cullin repeat-like"/>
    <property type="match status" value="1"/>
</dbReference>
<sequence>MGSSQSLSQHSAVETINQWRSRPPHELIFDSGRSEIEQYLQAMDKLQQSNEKGSNDKLISLAMDRLKSEFEGVLRRQHDHQPGPISTTEWSSVSDSTANAFRYEDYVVAESMNDEVVSYLRRIAEMMSSRGRVLECVKAYKSVRKPYLQSQLKQLRFDELRGDHNQRRYVHDEMKVKMELWIQVSKICVKKLFEKERELCGKIFENLGNGGEARDDCFVGTVKDSALLLFRFAEEMSSRKQPYDKMGVVLGVYDAFLWLLPSAEALFQSQQGKGIRDICDQTLLEIEKDVVRMLCDLQTTVLHEEFNKNDVSLGRPGEVHRSTYVVIDQIHHIVTNKNLLSRLINSPPSLDFGDVDIPPEEFVVYCDDNRSFLDQHLILIILVLLKNLEMKARCYRDPSLAQLFVMNNVRCILKTIEGSNELQEMIGARFLAKVSDQLGSARTSYQKTTCDEFLRCWREEGLYINYCCFKSRPSKAAIKRRMIDFNNAFEKIKDHHSSWTIPDYQLRDEVRRYMSAILVPAYNKFLEKFGNNPETRLIVEFNKKHSAEELDALVQHQLFANTD</sequence>
<name>A0AAD4JE49_PERFH</name>
<comment type="similarity">
    <text evidence="1 3">Belongs to the EXO70 family.</text>
</comment>
<protein>
    <recommendedName>
        <fullName evidence="3">Exocyst subunit Exo70 family protein</fullName>
    </recommendedName>
</protein>
<keyword evidence="6" id="KW-1185">Reference proteome</keyword>